<evidence type="ECO:0000256" key="1">
    <source>
        <dbReference type="ARBA" id="ARBA00022723"/>
    </source>
</evidence>
<accession>A0A1L9BJE4</accession>
<keyword evidence="3" id="KW-0560">Oxidoreductase</keyword>
<reference evidence="8" key="1">
    <citation type="submission" date="2016-11" db="EMBL/GenBank/DDBJ databases">
        <authorList>
            <person name="Shukria A."/>
            <person name="Stevens D.C."/>
        </authorList>
    </citation>
    <scope>NUCLEOTIDE SEQUENCE [LARGE SCALE GENOMIC DNA]</scope>
    <source>
        <strain evidence="8">Cbfe23</strain>
    </source>
</reference>
<evidence type="ECO:0000313" key="7">
    <source>
        <dbReference type="EMBL" id="OJH42377.1"/>
    </source>
</evidence>
<comment type="caution">
    <text evidence="7">The sequence shown here is derived from an EMBL/GenBank/DDBJ whole genome shotgun (WGS) entry which is preliminary data.</text>
</comment>
<dbReference type="InterPro" id="IPR002328">
    <property type="entry name" value="ADH_Zn_CS"/>
</dbReference>
<dbReference type="Proteomes" id="UP000182229">
    <property type="component" value="Unassembled WGS sequence"/>
</dbReference>
<dbReference type="Gene3D" id="3.90.180.10">
    <property type="entry name" value="Medium-chain alcohol dehydrogenases, catalytic domain"/>
    <property type="match status" value="2"/>
</dbReference>
<evidence type="ECO:0000259" key="5">
    <source>
        <dbReference type="Pfam" id="PF00107"/>
    </source>
</evidence>
<evidence type="ECO:0000256" key="4">
    <source>
        <dbReference type="RuleBase" id="RU361277"/>
    </source>
</evidence>
<dbReference type="OrthoDB" id="9806940at2"/>
<dbReference type="STRING" id="83449.BON30_04020"/>
<dbReference type="Gene3D" id="3.40.50.720">
    <property type="entry name" value="NAD(P)-binding Rossmann-like Domain"/>
    <property type="match status" value="1"/>
</dbReference>
<dbReference type="PROSITE" id="PS00059">
    <property type="entry name" value="ADH_ZINC"/>
    <property type="match status" value="1"/>
</dbReference>
<proteinExistence type="inferred from homology"/>
<gene>
    <name evidence="7" type="ORF">BON30_04020</name>
</gene>
<keyword evidence="2 4" id="KW-0862">Zinc</keyword>
<feature type="domain" description="Alcohol dehydrogenase-like N-terminal" evidence="6">
    <location>
        <begin position="32"/>
        <end position="103"/>
    </location>
</feature>
<dbReference type="InterPro" id="IPR036291">
    <property type="entry name" value="NAD(P)-bd_dom_sf"/>
</dbReference>
<evidence type="ECO:0000259" key="6">
    <source>
        <dbReference type="Pfam" id="PF08240"/>
    </source>
</evidence>
<protein>
    <submittedName>
        <fullName evidence="7">L-iditol 2-dehydrogenase</fullName>
    </submittedName>
</protein>
<dbReference type="InterPro" id="IPR013154">
    <property type="entry name" value="ADH-like_N"/>
</dbReference>
<keyword evidence="8" id="KW-1185">Reference proteome</keyword>
<dbReference type="GO" id="GO:0016491">
    <property type="term" value="F:oxidoreductase activity"/>
    <property type="evidence" value="ECO:0007669"/>
    <property type="project" value="UniProtKB-KW"/>
</dbReference>
<dbReference type="InterPro" id="IPR011032">
    <property type="entry name" value="GroES-like_sf"/>
</dbReference>
<dbReference type="PANTHER" id="PTHR43401">
    <property type="entry name" value="L-THREONINE 3-DEHYDROGENASE"/>
    <property type="match status" value="1"/>
</dbReference>
<reference evidence="7 8" key="2">
    <citation type="submission" date="2016-12" db="EMBL/GenBank/DDBJ databases">
        <title>Draft Genome Sequence of Cystobacter ferrugineus Strain Cbfe23.</title>
        <authorList>
            <person name="Akbar S."/>
            <person name="Dowd S.E."/>
            <person name="Stevens D.C."/>
        </authorList>
    </citation>
    <scope>NUCLEOTIDE SEQUENCE [LARGE SCALE GENOMIC DNA]</scope>
    <source>
        <strain evidence="7 8">Cbfe23</strain>
    </source>
</reference>
<dbReference type="SUPFAM" id="SSF51735">
    <property type="entry name" value="NAD(P)-binding Rossmann-fold domains"/>
    <property type="match status" value="1"/>
</dbReference>
<comment type="cofactor">
    <cofactor evidence="4">
        <name>Zn(2+)</name>
        <dbReference type="ChEBI" id="CHEBI:29105"/>
    </cofactor>
</comment>
<dbReference type="AlphaFoldDB" id="A0A1L9BJE4"/>
<sequence>MEVGMSSATMNAAVLAGPKGARIERVARPEPGPGTLRVKLEGCGVCGSNLPVWEGREWFRYPMQPGAPGHEGWGVVDAVGSGVTGFQVGQRVATLSSAAYAEYDVVSTESAVLLPPSLAGKPFPGEPLGCAMNIFRRGDIQAGQTVAIIGIGFLGALVTRLATNAGARVLAITRRPYALELARMYGAAECIPMDDHYKIIERVKSLTHGTFCDRVIEVVGEQWPLDLAAELTRERGKLIIAGYHQDGPRQVNMQLWNWRGLDVINAHERDPKVYVEGIRLAVDEVASGRLDPFPLFTHRFGLDELNLAFETMRTRPEGFLKALITV</sequence>
<dbReference type="Pfam" id="PF08240">
    <property type="entry name" value="ADH_N"/>
    <property type="match status" value="1"/>
</dbReference>
<dbReference type="GO" id="GO:0008270">
    <property type="term" value="F:zinc ion binding"/>
    <property type="evidence" value="ECO:0007669"/>
    <property type="project" value="InterPro"/>
</dbReference>
<dbReference type="SUPFAM" id="SSF50129">
    <property type="entry name" value="GroES-like"/>
    <property type="match status" value="1"/>
</dbReference>
<comment type="similarity">
    <text evidence="4">Belongs to the zinc-containing alcohol dehydrogenase family.</text>
</comment>
<dbReference type="InterPro" id="IPR050129">
    <property type="entry name" value="Zn_alcohol_dh"/>
</dbReference>
<evidence type="ECO:0000256" key="3">
    <source>
        <dbReference type="ARBA" id="ARBA00023002"/>
    </source>
</evidence>
<evidence type="ECO:0000313" key="8">
    <source>
        <dbReference type="Proteomes" id="UP000182229"/>
    </source>
</evidence>
<name>A0A1L9BJE4_9BACT</name>
<dbReference type="Pfam" id="PF00107">
    <property type="entry name" value="ADH_zinc_N"/>
    <property type="match status" value="1"/>
</dbReference>
<organism evidence="7 8">
    <name type="scientific">Cystobacter ferrugineus</name>
    <dbReference type="NCBI Taxonomy" id="83449"/>
    <lineage>
        <taxon>Bacteria</taxon>
        <taxon>Pseudomonadati</taxon>
        <taxon>Myxococcota</taxon>
        <taxon>Myxococcia</taxon>
        <taxon>Myxococcales</taxon>
        <taxon>Cystobacterineae</taxon>
        <taxon>Archangiaceae</taxon>
        <taxon>Cystobacter</taxon>
    </lineage>
</organism>
<keyword evidence="1 4" id="KW-0479">Metal-binding</keyword>
<dbReference type="PANTHER" id="PTHR43401:SF2">
    <property type="entry name" value="L-THREONINE 3-DEHYDROGENASE"/>
    <property type="match status" value="1"/>
</dbReference>
<dbReference type="CDD" id="cd08269">
    <property type="entry name" value="Zn_ADH9"/>
    <property type="match status" value="1"/>
</dbReference>
<dbReference type="InterPro" id="IPR013149">
    <property type="entry name" value="ADH-like_C"/>
</dbReference>
<feature type="domain" description="Alcohol dehydrogenase-like C-terminal" evidence="5">
    <location>
        <begin position="154"/>
        <end position="267"/>
    </location>
</feature>
<evidence type="ECO:0000256" key="2">
    <source>
        <dbReference type="ARBA" id="ARBA00022833"/>
    </source>
</evidence>
<dbReference type="EMBL" id="MPIN01000001">
    <property type="protein sequence ID" value="OJH42377.1"/>
    <property type="molecule type" value="Genomic_DNA"/>
</dbReference>